<dbReference type="Pfam" id="PF06172">
    <property type="entry name" value="Cupin_5"/>
    <property type="match status" value="1"/>
</dbReference>
<evidence type="ECO:0000313" key="2">
    <source>
        <dbReference type="EMBL" id="AIO01720.1"/>
    </source>
</evidence>
<evidence type="ECO:0000313" key="3">
    <source>
        <dbReference type="Proteomes" id="UP000063063"/>
    </source>
</evidence>
<feature type="domain" description="DUF985" evidence="1">
    <location>
        <begin position="56"/>
        <end position="222"/>
    </location>
</feature>
<dbReference type="AlphaFoldDB" id="A0A088S2F5"/>
<dbReference type="VEuPathDB" id="TriTrypDB:LPAL13_340015300"/>
<dbReference type="CDD" id="cd06121">
    <property type="entry name" value="cupin_YML079wp"/>
    <property type="match status" value="1"/>
</dbReference>
<dbReference type="KEGG" id="lpan:LPMP_340950"/>
<dbReference type="PANTHER" id="PTHR33387:SF3">
    <property type="entry name" value="DUF985 DOMAIN-CONTAINING PROTEIN"/>
    <property type="match status" value="1"/>
</dbReference>
<dbReference type="EMBL" id="CP009403">
    <property type="protein sequence ID" value="AIO01720.1"/>
    <property type="molecule type" value="Genomic_DNA"/>
</dbReference>
<reference evidence="2 3" key="1">
    <citation type="journal article" date="2015" name="Sci. Rep.">
        <title>The genome of Leishmania panamensis: insights into genomics of the L. (Viannia) subgenus.</title>
        <authorList>
            <person name="Llanes A."/>
            <person name="Restrepo C.M."/>
            <person name="Vecchio G.D."/>
            <person name="Anguizola F.J."/>
            <person name="Lleonart R."/>
        </authorList>
    </citation>
    <scope>NUCLEOTIDE SEQUENCE [LARGE SCALE GENOMIC DNA]</scope>
    <source>
        <strain evidence="2 3">MHOM/PA/94/PSC-1</strain>
    </source>
</reference>
<sequence length="249" mass="28082">MCEPSHFKKRQDTESPVRPEAFPCNLDHYLHLSPSITLTSSMTDPATAPPQYTREFWIQHLQLAPHPEGGYYVEVTHSAHKVDNEAGNRRLAYTTIYFLCTTESPSHLHRLCSDETFIHHAGDPLQLHVILRDPQDENRIAVHPRAEPLAETDGADARPPYQIYRRVLLGARIERGEVLQYTVPAGAIFGCSVDTDSPDGKMGYSLVSCIVSPGFDFRDFELFTKAQLMELCPQHEAVIKEMALETIPN</sequence>
<gene>
    <name evidence="2" type="ORF">LPMP_340950</name>
</gene>
<organism evidence="2 3">
    <name type="scientific">Leishmania panamensis</name>
    <dbReference type="NCBI Taxonomy" id="5679"/>
    <lineage>
        <taxon>Eukaryota</taxon>
        <taxon>Discoba</taxon>
        <taxon>Euglenozoa</taxon>
        <taxon>Kinetoplastea</taxon>
        <taxon>Metakinetoplastina</taxon>
        <taxon>Trypanosomatida</taxon>
        <taxon>Trypanosomatidae</taxon>
        <taxon>Leishmaniinae</taxon>
        <taxon>Leishmania</taxon>
        <taxon>Leishmania guyanensis species complex</taxon>
    </lineage>
</organism>
<dbReference type="OrthoDB" id="6614653at2759"/>
<dbReference type="RefSeq" id="XP_010702520.1">
    <property type="nucleotide sequence ID" value="XM_010704218.1"/>
</dbReference>
<evidence type="ECO:0000259" key="1">
    <source>
        <dbReference type="Pfam" id="PF06172"/>
    </source>
</evidence>
<dbReference type="GeneID" id="22578599"/>
<dbReference type="InterPro" id="IPR009327">
    <property type="entry name" value="Cupin_DUF985"/>
</dbReference>
<dbReference type="SUPFAM" id="SSF51182">
    <property type="entry name" value="RmlC-like cupins"/>
    <property type="match status" value="1"/>
</dbReference>
<dbReference type="Gene3D" id="2.60.120.10">
    <property type="entry name" value="Jelly Rolls"/>
    <property type="match status" value="1"/>
</dbReference>
<accession>A0A088S2F5</accession>
<dbReference type="PANTHER" id="PTHR33387">
    <property type="entry name" value="RMLC-LIKE JELLY ROLL FOLD PROTEIN"/>
    <property type="match status" value="1"/>
</dbReference>
<proteinExistence type="predicted"/>
<name>A0A088S2F5_LEIPA</name>
<dbReference type="Proteomes" id="UP000063063">
    <property type="component" value="Chromosome 34"/>
</dbReference>
<dbReference type="InterPro" id="IPR039935">
    <property type="entry name" value="YML079W-like"/>
</dbReference>
<dbReference type="InterPro" id="IPR014710">
    <property type="entry name" value="RmlC-like_jellyroll"/>
</dbReference>
<dbReference type="eggNOG" id="ENOG502R0NE">
    <property type="taxonomic scope" value="Eukaryota"/>
</dbReference>
<keyword evidence="3" id="KW-1185">Reference proteome</keyword>
<dbReference type="VEuPathDB" id="TriTrypDB:LPMP_340950"/>
<dbReference type="InterPro" id="IPR011051">
    <property type="entry name" value="RmlC_Cupin_sf"/>
</dbReference>
<protein>
    <recommendedName>
        <fullName evidence="1">DUF985 domain-containing protein</fullName>
    </recommendedName>
</protein>